<name>A0A7X5TUI6_9MICO</name>
<sequence>MSSEQDAKNAASEESKRKFREALDRKKQQSTGKGEDHRDGTSRVNQVQGPAGHQREFRRKSG</sequence>
<gene>
    <name evidence="2" type="ORF">FHX76_003266</name>
</gene>
<comment type="caution">
    <text evidence="2">The sequence shown here is derived from an EMBL/GenBank/DDBJ whole genome shotgun (WGS) entry which is preliminary data.</text>
</comment>
<feature type="region of interest" description="Disordered" evidence="1">
    <location>
        <begin position="1"/>
        <end position="62"/>
    </location>
</feature>
<organism evidence="2 3">
    <name type="scientific">Lysinibacter cavernae</name>
    <dbReference type="NCBI Taxonomy" id="1640652"/>
    <lineage>
        <taxon>Bacteria</taxon>
        <taxon>Bacillati</taxon>
        <taxon>Actinomycetota</taxon>
        <taxon>Actinomycetes</taxon>
        <taxon>Micrococcales</taxon>
        <taxon>Microbacteriaceae</taxon>
        <taxon>Lysinibacter</taxon>
    </lineage>
</organism>
<dbReference type="InterPro" id="IPR035172">
    <property type="entry name" value="DUF5302"/>
</dbReference>
<dbReference type="EMBL" id="JAAMOX010000004">
    <property type="protein sequence ID" value="NIH55345.1"/>
    <property type="molecule type" value="Genomic_DNA"/>
</dbReference>
<protein>
    <recommendedName>
        <fullName evidence="4">DUF5302 domain-containing protein</fullName>
    </recommendedName>
</protein>
<evidence type="ECO:0000313" key="2">
    <source>
        <dbReference type="EMBL" id="NIH55345.1"/>
    </source>
</evidence>
<dbReference type="Pfam" id="PF17227">
    <property type="entry name" value="DUF5302"/>
    <property type="match status" value="1"/>
</dbReference>
<evidence type="ECO:0008006" key="4">
    <source>
        <dbReference type="Google" id="ProtNLM"/>
    </source>
</evidence>
<evidence type="ECO:0000313" key="3">
    <source>
        <dbReference type="Proteomes" id="UP000541033"/>
    </source>
</evidence>
<feature type="compositionally biased region" description="Basic and acidic residues" evidence="1">
    <location>
        <begin position="1"/>
        <end position="41"/>
    </location>
</feature>
<dbReference type="Proteomes" id="UP000541033">
    <property type="component" value="Unassembled WGS sequence"/>
</dbReference>
<reference evidence="2 3" key="1">
    <citation type="submission" date="2020-02" db="EMBL/GenBank/DDBJ databases">
        <title>Sequencing the genomes of 1000 actinobacteria strains.</title>
        <authorList>
            <person name="Klenk H.-P."/>
        </authorList>
    </citation>
    <scope>NUCLEOTIDE SEQUENCE [LARGE SCALE GENOMIC DNA]</scope>
    <source>
        <strain evidence="2 3">DSM 27960</strain>
    </source>
</reference>
<keyword evidence="3" id="KW-1185">Reference proteome</keyword>
<accession>A0A7X5TUI6</accession>
<dbReference type="AlphaFoldDB" id="A0A7X5TUI6"/>
<evidence type="ECO:0000256" key="1">
    <source>
        <dbReference type="SAM" id="MobiDB-lite"/>
    </source>
</evidence>
<proteinExistence type="predicted"/>
<dbReference type="RefSeq" id="WP_167152460.1">
    <property type="nucleotide sequence ID" value="NZ_JAAMOX010000004.1"/>
</dbReference>